<dbReference type="GO" id="GO:0008270">
    <property type="term" value="F:zinc ion binding"/>
    <property type="evidence" value="ECO:0007669"/>
    <property type="project" value="InterPro"/>
</dbReference>
<evidence type="ECO:0000256" key="9">
    <source>
        <dbReference type="ARBA" id="ARBA00022833"/>
    </source>
</evidence>
<dbReference type="Gene3D" id="3.40.140.10">
    <property type="entry name" value="Cytidine Deaminase, domain 2"/>
    <property type="match status" value="1"/>
</dbReference>
<comment type="caution">
    <text evidence="14">The sequence shown here is derived from an EMBL/GenBank/DDBJ whole genome shotgun (WGS) entry which is preliminary data.</text>
</comment>
<accession>A0AA47N4H4</accession>
<dbReference type="GO" id="GO:0005634">
    <property type="term" value="C:nucleus"/>
    <property type="evidence" value="ECO:0007669"/>
    <property type="project" value="TreeGrafter"/>
</dbReference>
<evidence type="ECO:0000256" key="8">
    <source>
        <dbReference type="ARBA" id="ARBA00022801"/>
    </source>
</evidence>
<evidence type="ECO:0000256" key="11">
    <source>
        <dbReference type="ARBA" id="ARBA00033441"/>
    </source>
</evidence>
<evidence type="ECO:0000256" key="7">
    <source>
        <dbReference type="ARBA" id="ARBA00022723"/>
    </source>
</evidence>
<comment type="function">
    <text evidence="2">Probably participates in deamination of adenosine-34 to inosine in many tRNAs.</text>
</comment>
<evidence type="ECO:0000256" key="4">
    <source>
        <dbReference type="ARBA" id="ARBA00012740"/>
    </source>
</evidence>
<evidence type="ECO:0000256" key="10">
    <source>
        <dbReference type="ARBA" id="ARBA00031817"/>
    </source>
</evidence>
<comment type="cofactor">
    <cofactor evidence="1">
        <name>Zn(2+)</name>
        <dbReference type="ChEBI" id="CHEBI:29105"/>
    </cofactor>
</comment>
<name>A0AA47N4H4_MERPO</name>
<dbReference type="InterPro" id="IPR016193">
    <property type="entry name" value="Cytidine_deaminase-like"/>
</dbReference>
<dbReference type="GO" id="GO:0005737">
    <property type="term" value="C:cytoplasm"/>
    <property type="evidence" value="ECO:0007669"/>
    <property type="project" value="TreeGrafter"/>
</dbReference>
<dbReference type="PROSITE" id="PS51747">
    <property type="entry name" value="CYT_DCMP_DEAMINASES_2"/>
    <property type="match status" value="1"/>
</dbReference>
<dbReference type="EC" id="3.5.4.33" evidence="4"/>
<evidence type="ECO:0000256" key="5">
    <source>
        <dbReference type="ARBA" id="ARBA00019216"/>
    </source>
</evidence>
<dbReference type="InterPro" id="IPR016192">
    <property type="entry name" value="APOBEC/CMP_deaminase_Zn-bd"/>
</dbReference>
<sequence length="284" mass="31608">MGTESEIPGADLQPVFHPTDEDIEKWMSRAFEMAQDALQNGEVPVGCLLVHGGQVVGQGRNQVNQTRNATRHAEMVALDQLLEWCRHGNVDPHSVCLRTVLYVTVEPCVMCAAALRLLSILTDLDPVFPDIPVVVYGCGNERFGGCGSVLDVSSAQLPHTGTAFKCVAGYRAQEAVEMLKAFYKQENPNAPSVGVVGRDPKTWQTPKASSARRLEVHFTDRKQFHEADKPLFLVCDLAVWHFIHSRRGEPDRFERMALTDNVTVSRCSNLRWVGVFACRDESHH</sequence>
<keyword evidence="6" id="KW-0819">tRNA processing</keyword>
<evidence type="ECO:0000256" key="6">
    <source>
        <dbReference type="ARBA" id="ARBA00022694"/>
    </source>
</evidence>
<comment type="catalytic activity">
    <reaction evidence="12">
        <text>adenosine(34) in tRNA + H2O + H(+) = inosine(34) in tRNA + NH4(+)</text>
        <dbReference type="Rhea" id="RHEA:43168"/>
        <dbReference type="Rhea" id="RHEA-COMP:10373"/>
        <dbReference type="Rhea" id="RHEA-COMP:10374"/>
        <dbReference type="ChEBI" id="CHEBI:15377"/>
        <dbReference type="ChEBI" id="CHEBI:15378"/>
        <dbReference type="ChEBI" id="CHEBI:28938"/>
        <dbReference type="ChEBI" id="CHEBI:74411"/>
        <dbReference type="ChEBI" id="CHEBI:82852"/>
        <dbReference type="EC" id="3.5.4.33"/>
    </reaction>
</comment>
<reference evidence="14" key="1">
    <citation type="journal article" date="2023" name="Front. Mar. Sci.">
        <title>A new Merluccius polli reference genome to investigate the effects of global change in West African waters.</title>
        <authorList>
            <person name="Mateo J.L."/>
            <person name="Blanco-Fernandez C."/>
            <person name="Garcia-Vazquez E."/>
            <person name="Machado-Schiaffino G."/>
        </authorList>
    </citation>
    <scope>NUCLEOTIDE SEQUENCE</scope>
    <source>
        <strain evidence="14">C29</strain>
        <tissue evidence="14">Fin</tissue>
    </source>
</reference>
<dbReference type="Proteomes" id="UP001174136">
    <property type="component" value="Unassembled WGS sequence"/>
</dbReference>
<dbReference type="PANTHER" id="PTHR11079:SF149">
    <property type="entry name" value="TRNA-SPECIFIC ADENOSINE DEAMINASE 2"/>
    <property type="match status" value="1"/>
</dbReference>
<evidence type="ECO:0000256" key="12">
    <source>
        <dbReference type="ARBA" id="ARBA00048045"/>
    </source>
</evidence>
<evidence type="ECO:0000259" key="13">
    <source>
        <dbReference type="PROSITE" id="PS51747"/>
    </source>
</evidence>
<protein>
    <recommendedName>
        <fullName evidence="5">tRNA-specific adenosine deaminase 2</fullName>
        <ecNumber evidence="4">3.5.4.33</ecNumber>
    </recommendedName>
    <alternativeName>
        <fullName evidence="11">Deaminase domain-containing protein 1</fullName>
    </alternativeName>
    <alternativeName>
        <fullName evidence="10">tRNA-specific adenosine-34 deaminase subunit ADAT2</fullName>
    </alternativeName>
</protein>
<keyword evidence="8" id="KW-0378">Hydrolase</keyword>
<dbReference type="AlphaFoldDB" id="A0AA47N4H4"/>
<dbReference type="Pfam" id="PF00383">
    <property type="entry name" value="dCMP_cyt_deam_1"/>
    <property type="match status" value="1"/>
</dbReference>
<dbReference type="GO" id="GO:0002100">
    <property type="term" value="P:tRNA wobble adenosine to inosine editing"/>
    <property type="evidence" value="ECO:0007669"/>
    <property type="project" value="TreeGrafter"/>
</dbReference>
<dbReference type="PANTHER" id="PTHR11079">
    <property type="entry name" value="CYTOSINE DEAMINASE FAMILY MEMBER"/>
    <property type="match status" value="1"/>
</dbReference>
<dbReference type="PROSITE" id="PS00903">
    <property type="entry name" value="CYT_DCMP_DEAMINASES_1"/>
    <property type="match status" value="1"/>
</dbReference>
<keyword evidence="15" id="KW-1185">Reference proteome</keyword>
<dbReference type="CDD" id="cd01285">
    <property type="entry name" value="nucleoside_deaminase"/>
    <property type="match status" value="1"/>
</dbReference>
<organism evidence="14 15">
    <name type="scientific">Merluccius polli</name>
    <name type="common">Benguela hake</name>
    <name type="synonym">Merluccius cadenati</name>
    <dbReference type="NCBI Taxonomy" id="89951"/>
    <lineage>
        <taxon>Eukaryota</taxon>
        <taxon>Metazoa</taxon>
        <taxon>Chordata</taxon>
        <taxon>Craniata</taxon>
        <taxon>Vertebrata</taxon>
        <taxon>Euteleostomi</taxon>
        <taxon>Actinopterygii</taxon>
        <taxon>Neopterygii</taxon>
        <taxon>Teleostei</taxon>
        <taxon>Neoteleostei</taxon>
        <taxon>Acanthomorphata</taxon>
        <taxon>Zeiogadaria</taxon>
        <taxon>Gadariae</taxon>
        <taxon>Gadiformes</taxon>
        <taxon>Gadoidei</taxon>
        <taxon>Merlucciidae</taxon>
        <taxon>Merluccius</taxon>
    </lineage>
</organism>
<keyword evidence="9" id="KW-0862">Zinc</keyword>
<evidence type="ECO:0000313" key="15">
    <source>
        <dbReference type="Proteomes" id="UP001174136"/>
    </source>
</evidence>
<keyword evidence="7" id="KW-0479">Metal-binding</keyword>
<dbReference type="SUPFAM" id="SSF53927">
    <property type="entry name" value="Cytidine deaminase-like"/>
    <property type="match status" value="1"/>
</dbReference>
<dbReference type="FunFam" id="3.40.140.10:FF:000036">
    <property type="entry name" value="tRNA-specific adenosine deaminase 2"/>
    <property type="match status" value="1"/>
</dbReference>
<evidence type="ECO:0000313" key="14">
    <source>
        <dbReference type="EMBL" id="KAK0151545.1"/>
    </source>
</evidence>
<dbReference type="EMBL" id="JAOPHQ010001205">
    <property type="protein sequence ID" value="KAK0151545.1"/>
    <property type="molecule type" value="Genomic_DNA"/>
</dbReference>
<evidence type="ECO:0000256" key="1">
    <source>
        <dbReference type="ARBA" id="ARBA00001947"/>
    </source>
</evidence>
<dbReference type="InterPro" id="IPR002125">
    <property type="entry name" value="CMP_dCMP_dom"/>
</dbReference>
<gene>
    <name evidence="14" type="primary">adat2</name>
    <name evidence="14" type="ORF">N1851_007156</name>
</gene>
<proteinExistence type="inferred from homology"/>
<dbReference type="GO" id="GO:0052717">
    <property type="term" value="F:tRNA-specific adenosine-34 deaminase activity"/>
    <property type="evidence" value="ECO:0007669"/>
    <property type="project" value="UniProtKB-EC"/>
</dbReference>
<comment type="similarity">
    <text evidence="3">Belongs to the cytidine and deoxycytidylate deaminase family. ADAT2 subfamily.</text>
</comment>
<evidence type="ECO:0000256" key="2">
    <source>
        <dbReference type="ARBA" id="ARBA00002255"/>
    </source>
</evidence>
<feature type="domain" description="CMP/dCMP-type deaminase" evidence="13">
    <location>
        <begin position="21"/>
        <end position="157"/>
    </location>
</feature>
<evidence type="ECO:0000256" key="3">
    <source>
        <dbReference type="ARBA" id="ARBA00010669"/>
    </source>
</evidence>